<name>A0A438D1W8_VITVI</name>
<evidence type="ECO:0000256" key="1">
    <source>
        <dbReference type="SAM" id="MobiDB-lite"/>
    </source>
</evidence>
<feature type="region of interest" description="Disordered" evidence="1">
    <location>
        <begin position="370"/>
        <end position="427"/>
    </location>
</feature>
<accession>A0A438D1W8</accession>
<dbReference type="PANTHER" id="PTHR34427">
    <property type="entry name" value="DUF4283 DOMAIN PROTEIN"/>
    <property type="match status" value="1"/>
</dbReference>
<dbReference type="Proteomes" id="UP000288805">
    <property type="component" value="Unassembled WGS sequence"/>
</dbReference>
<protein>
    <recommendedName>
        <fullName evidence="2">DUF4283 domain-containing protein</fullName>
    </recommendedName>
</protein>
<dbReference type="InterPro" id="IPR025558">
    <property type="entry name" value="DUF4283"/>
</dbReference>
<evidence type="ECO:0000259" key="2">
    <source>
        <dbReference type="Pfam" id="PF14111"/>
    </source>
</evidence>
<comment type="caution">
    <text evidence="3">The sequence shown here is derived from an EMBL/GenBank/DDBJ whole genome shotgun (WGS) entry which is preliminary data.</text>
</comment>
<feature type="compositionally biased region" description="Basic and acidic residues" evidence="1">
    <location>
        <begin position="370"/>
        <end position="383"/>
    </location>
</feature>
<dbReference type="EMBL" id="QGNW01001840">
    <property type="protein sequence ID" value="RVW29459.1"/>
    <property type="molecule type" value="Genomic_DNA"/>
</dbReference>
<sequence length="537" mass="59106">MLSQFEGKCWTEGLSRGGRRWFTMESKAFELVIDEVGGKLRGCIWERCKGISSWIRFGDASLSSLLARVESCCRDRDDRSWSLVWEKEGRKYRMEHRTNEAGRFILCSVRDLEAKRFCLIFPEGKGLSTGWNILAEKLREVGVAPFGGLKDPLSLEVLKKEKKLEPRTFADVAKSKMGRLGNKVWLEMRRKVKPGRLEQLGRCLVGRWEKVENHPPKLDYLKNWVVHAWLLKGKLDIAVMGGGLMLFEFELVSEVERVLARGKRKVLGNVLLLERWHPEVGCFSNGAFANETWVRVVGLPLHLWNREVFKLIGDGCGGFIAVDNKTTSMAEFPAVVGIPPWFSQVVLTGSCLGKGVAVVEAETGSGSRDECRGGVLVKDDGQPKEQGGVVEPPCGSSSRGATGFPSESTERGPGAEVTDGEDSLGIRNQGAGKVASLGGLKSEPAACDFGPPRPITLKWWVMGCEDRPFFIKGSIVGCEGRAGMGFEPGLRGIKGVRAFPLAEVGEMEIRATMEASGGQDKEDGGGRLLSRRRLEGF</sequence>
<dbReference type="AlphaFoldDB" id="A0A438D1W8"/>
<feature type="domain" description="DUF4283" evidence="2">
    <location>
        <begin position="198"/>
        <end position="282"/>
    </location>
</feature>
<gene>
    <name evidence="3" type="ORF">CK203_093686</name>
</gene>
<feature type="region of interest" description="Disordered" evidence="1">
    <location>
        <begin position="513"/>
        <end position="537"/>
    </location>
</feature>
<proteinExistence type="predicted"/>
<dbReference type="PANTHER" id="PTHR34427:SF5">
    <property type="entry name" value="DUF4283 DOMAIN-CONTAINING PROTEIN"/>
    <property type="match status" value="1"/>
</dbReference>
<reference evidence="3 4" key="1">
    <citation type="journal article" date="2018" name="PLoS Genet.">
        <title>Population sequencing reveals clonal diversity and ancestral inbreeding in the grapevine cultivar Chardonnay.</title>
        <authorList>
            <person name="Roach M.J."/>
            <person name="Johnson D.L."/>
            <person name="Bohlmann J."/>
            <person name="van Vuuren H.J."/>
            <person name="Jones S.J."/>
            <person name="Pretorius I.S."/>
            <person name="Schmidt S.A."/>
            <person name="Borneman A.R."/>
        </authorList>
    </citation>
    <scope>NUCLEOTIDE SEQUENCE [LARGE SCALE GENOMIC DNA]</scope>
    <source>
        <strain evidence="4">cv. Chardonnay</strain>
        <tissue evidence="3">Leaf</tissue>
    </source>
</reference>
<evidence type="ECO:0000313" key="3">
    <source>
        <dbReference type="EMBL" id="RVW29459.1"/>
    </source>
</evidence>
<organism evidence="3 4">
    <name type="scientific">Vitis vinifera</name>
    <name type="common">Grape</name>
    <dbReference type="NCBI Taxonomy" id="29760"/>
    <lineage>
        <taxon>Eukaryota</taxon>
        <taxon>Viridiplantae</taxon>
        <taxon>Streptophyta</taxon>
        <taxon>Embryophyta</taxon>
        <taxon>Tracheophyta</taxon>
        <taxon>Spermatophyta</taxon>
        <taxon>Magnoliopsida</taxon>
        <taxon>eudicotyledons</taxon>
        <taxon>Gunneridae</taxon>
        <taxon>Pentapetalae</taxon>
        <taxon>rosids</taxon>
        <taxon>Vitales</taxon>
        <taxon>Vitaceae</taxon>
        <taxon>Viteae</taxon>
        <taxon>Vitis</taxon>
    </lineage>
</organism>
<evidence type="ECO:0000313" key="4">
    <source>
        <dbReference type="Proteomes" id="UP000288805"/>
    </source>
</evidence>
<dbReference type="Pfam" id="PF14111">
    <property type="entry name" value="DUF4283"/>
    <property type="match status" value="1"/>
</dbReference>